<dbReference type="RefSeq" id="WP_069159389.1">
    <property type="nucleotide sequence ID" value="NZ_DBFYTC010000019.1"/>
</dbReference>
<comment type="caution">
    <text evidence="7">The sequence shown here is derived from an EMBL/GenBank/DDBJ whole genome shotgun (WGS) entry which is preliminary data.</text>
</comment>
<sequence>MSAFLYGAALQWKLDIRSKALLITCYLVPLLFFAVMGGIFTSLMPEAKSTLIQSMTVMGVSMGALVGLPPSLTEIYGSDIKKVYKANGVPLYLGLFTISLSAFLHLMLMCLIIYIAAPIAFGAQLPERPLWYFIRLSIFIGVSLSLGSILGLSVKNQSKLTMVSQIAFLPSIMLSGIMFPAGLLPRPLAAIGSIFPAAWGYRLLTGDGSVCSSLFPLAVIFAVCAAICVLALRRLQSE</sequence>
<evidence type="ECO:0000313" key="8">
    <source>
        <dbReference type="Proteomes" id="UP000095003"/>
    </source>
</evidence>
<dbReference type="Proteomes" id="UP000095003">
    <property type="component" value="Unassembled WGS sequence"/>
</dbReference>
<feature type="domain" description="ABC-2 type transporter transmembrane" evidence="6">
    <location>
        <begin position="11"/>
        <end position="205"/>
    </location>
</feature>
<comment type="subcellular location">
    <subcellularLocation>
        <location evidence="1">Membrane</location>
        <topology evidence="1">Multi-pass membrane protein</topology>
    </subcellularLocation>
</comment>
<name>A0A1E3A247_9FIRM</name>
<organism evidence="7 8">
    <name type="scientific">Eisenbergiella tayi</name>
    <dbReference type="NCBI Taxonomy" id="1432052"/>
    <lineage>
        <taxon>Bacteria</taxon>
        <taxon>Bacillati</taxon>
        <taxon>Bacillota</taxon>
        <taxon>Clostridia</taxon>
        <taxon>Lachnospirales</taxon>
        <taxon>Lachnospiraceae</taxon>
        <taxon>Eisenbergiella</taxon>
    </lineage>
</organism>
<feature type="transmembrane region" description="Helical" evidence="5">
    <location>
        <begin position="50"/>
        <end position="68"/>
    </location>
</feature>
<feature type="transmembrane region" description="Helical" evidence="5">
    <location>
        <begin position="129"/>
        <end position="154"/>
    </location>
</feature>
<keyword evidence="2 5" id="KW-0812">Transmembrane</keyword>
<evidence type="ECO:0000256" key="5">
    <source>
        <dbReference type="SAM" id="Phobius"/>
    </source>
</evidence>
<accession>A0A1E3A247</accession>
<gene>
    <name evidence="7" type="ORF">BEH84_06056</name>
</gene>
<feature type="transmembrane region" description="Helical" evidence="5">
    <location>
        <begin position="166"/>
        <end position="184"/>
    </location>
</feature>
<evidence type="ECO:0000256" key="1">
    <source>
        <dbReference type="ARBA" id="ARBA00004141"/>
    </source>
</evidence>
<reference evidence="7 8" key="1">
    <citation type="submission" date="2016-07" db="EMBL/GenBank/DDBJ databases">
        <title>Characterization of isolates of Eisenbergiella tayi derived from blood cultures, using whole genome sequencing.</title>
        <authorList>
            <person name="Burdz T."/>
            <person name="Wiebe D."/>
            <person name="Huynh C."/>
            <person name="Bernard K."/>
        </authorList>
    </citation>
    <scope>NUCLEOTIDE SEQUENCE [LARGE SCALE GENOMIC DNA]</scope>
    <source>
        <strain evidence="7 8">NML 120489</strain>
    </source>
</reference>
<feature type="transmembrane region" description="Helical" evidence="5">
    <location>
        <begin position="213"/>
        <end position="232"/>
    </location>
</feature>
<protein>
    <submittedName>
        <fullName evidence="7">ABC-2 type transporter</fullName>
    </submittedName>
</protein>
<evidence type="ECO:0000313" key="7">
    <source>
        <dbReference type="EMBL" id="ODM02825.1"/>
    </source>
</evidence>
<dbReference type="AlphaFoldDB" id="A0A1E3A247"/>
<proteinExistence type="predicted"/>
<evidence type="ECO:0000256" key="3">
    <source>
        <dbReference type="ARBA" id="ARBA00022989"/>
    </source>
</evidence>
<dbReference type="PATRIC" id="fig|1432052.3.peg.6694"/>
<dbReference type="EMBL" id="MCGI01000008">
    <property type="protein sequence ID" value="ODM02825.1"/>
    <property type="molecule type" value="Genomic_DNA"/>
</dbReference>
<evidence type="ECO:0000256" key="2">
    <source>
        <dbReference type="ARBA" id="ARBA00022692"/>
    </source>
</evidence>
<evidence type="ECO:0000256" key="4">
    <source>
        <dbReference type="ARBA" id="ARBA00023136"/>
    </source>
</evidence>
<dbReference type="GO" id="GO:0140359">
    <property type="term" value="F:ABC-type transporter activity"/>
    <property type="evidence" value="ECO:0007669"/>
    <property type="project" value="InterPro"/>
</dbReference>
<dbReference type="GO" id="GO:0016020">
    <property type="term" value="C:membrane"/>
    <property type="evidence" value="ECO:0007669"/>
    <property type="project" value="UniProtKB-SubCell"/>
</dbReference>
<dbReference type="GeneID" id="93304588"/>
<keyword evidence="4 5" id="KW-0472">Membrane</keyword>
<feature type="transmembrane region" description="Helical" evidence="5">
    <location>
        <begin position="89"/>
        <end position="117"/>
    </location>
</feature>
<feature type="transmembrane region" description="Helical" evidence="5">
    <location>
        <begin position="20"/>
        <end position="44"/>
    </location>
</feature>
<dbReference type="Pfam" id="PF01061">
    <property type="entry name" value="ABC2_membrane"/>
    <property type="match status" value="1"/>
</dbReference>
<keyword evidence="3 5" id="KW-1133">Transmembrane helix</keyword>
<dbReference type="InterPro" id="IPR013525">
    <property type="entry name" value="ABC2_TM"/>
</dbReference>
<evidence type="ECO:0000259" key="6">
    <source>
        <dbReference type="Pfam" id="PF01061"/>
    </source>
</evidence>